<dbReference type="RefSeq" id="WP_379949765.1">
    <property type="nucleotide sequence ID" value="NZ_JBHMAF010000071.1"/>
</dbReference>
<evidence type="ECO:0000313" key="2">
    <source>
        <dbReference type="Proteomes" id="UP001589609"/>
    </source>
</evidence>
<accession>A0ABV5WFR2</accession>
<organism evidence="1 2">
    <name type="scientific">Ectobacillus funiculus</name>
    <dbReference type="NCBI Taxonomy" id="137993"/>
    <lineage>
        <taxon>Bacteria</taxon>
        <taxon>Bacillati</taxon>
        <taxon>Bacillota</taxon>
        <taxon>Bacilli</taxon>
        <taxon>Bacillales</taxon>
        <taxon>Bacillaceae</taxon>
        <taxon>Ectobacillus</taxon>
    </lineage>
</organism>
<keyword evidence="2" id="KW-1185">Reference proteome</keyword>
<sequence>MKYKVLVAEADNIIEKRVRQANLAVDQNEDNVAKIALQNKIVPERKFASYKQQETIQAQAANLYEKIKKLKGKHEELKPK</sequence>
<name>A0ABV5WFR2_9BACI</name>
<evidence type="ECO:0000313" key="1">
    <source>
        <dbReference type="EMBL" id="MFB9759452.1"/>
    </source>
</evidence>
<reference evidence="1 2" key="1">
    <citation type="submission" date="2024-09" db="EMBL/GenBank/DDBJ databases">
        <authorList>
            <person name="Sun Q."/>
            <person name="Mori K."/>
        </authorList>
    </citation>
    <scope>NUCLEOTIDE SEQUENCE [LARGE SCALE GENOMIC DNA]</scope>
    <source>
        <strain evidence="1 2">JCM 11201</strain>
    </source>
</reference>
<comment type="caution">
    <text evidence="1">The sequence shown here is derived from an EMBL/GenBank/DDBJ whole genome shotgun (WGS) entry which is preliminary data.</text>
</comment>
<protein>
    <submittedName>
        <fullName evidence="1">PspA/IM30 family protein</fullName>
    </submittedName>
</protein>
<dbReference type="Proteomes" id="UP001589609">
    <property type="component" value="Unassembled WGS sequence"/>
</dbReference>
<gene>
    <name evidence="1" type="ORF">ACFFMS_13560</name>
</gene>
<dbReference type="EMBL" id="JBHMAF010000071">
    <property type="protein sequence ID" value="MFB9759452.1"/>
    <property type="molecule type" value="Genomic_DNA"/>
</dbReference>
<proteinExistence type="predicted"/>